<dbReference type="Pfam" id="PF00072">
    <property type="entry name" value="Response_reg"/>
    <property type="match status" value="1"/>
</dbReference>
<dbReference type="PANTHER" id="PTHR42872:SF6">
    <property type="entry name" value="PROTEIN-GLUTAMATE METHYLESTERASE_PROTEIN-GLUTAMINE GLUTAMINASE"/>
    <property type="match status" value="1"/>
</dbReference>
<dbReference type="SUPFAM" id="SSF52172">
    <property type="entry name" value="CheY-like"/>
    <property type="match status" value="1"/>
</dbReference>
<dbReference type="AlphaFoldDB" id="A0A975B3U0"/>
<dbReference type="CDD" id="cd17541">
    <property type="entry name" value="REC_CheB-like"/>
    <property type="match status" value="1"/>
</dbReference>
<evidence type="ECO:0000259" key="8">
    <source>
        <dbReference type="PROSITE" id="PS50110"/>
    </source>
</evidence>
<dbReference type="Gene3D" id="3.40.50.180">
    <property type="entry name" value="Methylesterase CheB, C-terminal domain"/>
    <property type="match status" value="1"/>
</dbReference>
<comment type="catalytic activity">
    <reaction evidence="5">
        <text>[protein]-L-glutamate 5-O-methyl ester + H2O = L-glutamyl-[protein] + methanol + H(+)</text>
        <dbReference type="Rhea" id="RHEA:23236"/>
        <dbReference type="Rhea" id="RHEA-COMP:10208"/>
        <dbReference type="Rhea" id="RHEA-COMP:10311"/>
        <dbReference type="ChEBI" id="CHEBI:15377"/>
        <dbReference type="ChEBI" id="CHEBI:15378"/>
        <dbReference type="ChEBI" id="CHEBI:17790"/>
        <dbReference type="ChEBI" id="CHEBI:29973"/>
        <dbReference type="ChEBI" id="CHEBI:82795"/>
        <dbReference type="EC" id="3.1.1.61"/>
    </reaction>
</comment>
<dbReference type="SUPFAM" id="SSF52738">
    <property type="entry name" value="Methylesterase CheB, C-terminal domain"/>
    <property type="match status" value="1"/>
</dbReference>
<dbReference type="InterPro" id="IPR035909">
    <property type="entry name" value="CheB_C"/>
</dbReference>
<feature type="active site" evidence="6">
    <location>
        <position position="292"/>
    </location>
</feature>
<evidence type="ECO:0000256" key="6">
    <source>
        <dbReference type="PROSITE-ProRule" id="PRU00050"/>
    </source>
</evidence>
<feature type="modified residue" description="4-aspartylphosphate" evidence="7">
    <location>
        <position position="57"/>
    </location>
</feature>
<dbReference type="InterPro" id="IPR011006">
    <property type="entry name" value="CheY-like_superfamily"/>
</dbReference>
<evidence type="ECO:0000256" key="3">
    <source>
        <dbReference type="ARBA" id="ARBA00022801"/>
    </source>
</evidence>
<keyword evidence="11" id="KW-1185">Reference proteome</keyword>
<evidence type="ECO:0000259" key="9">
    <source>
        <dbReference type="PROSITE" id="PS50122"/>
    </source>
</evidence>
<evidence type="ECO:0000256" key="5">
    <source>
        <dbReference type="ARBA" id="ARBA00048267"/>
    </source>
</evidence>
<dbReference type="EC" id="3.1.1.61" evidence="4"/>
<keyword evidence="7" id="KW-0597">Phosphoprotein</keyword>
<feature type="active site" evidence="6">
    <location>
        <position position="170"/>
    </location>
</feature>
<dbReference type="GO" id="GO:0005737">
    <property type="term" value="C:cytoplasm"/>
    <property type="evidence" value="ECO:0007669"/>
    <property type="project" value="InterPro"/>
</dbReference>
<keyword evidence="2 6" id="KW-0145">Chemotaxis</keyword>
<evidence type="ECO:0000313" key="10">
    <source>
        <dbReference type="EMBL" id="QTA78292.1"/>
    </source>
</evidence>
<feature type="domain" description="CheB-type methylesterase" evidence="9">
    <location>
        <begin position="167"/>
        <end position="321"/>
    </location>
</feature>
<evidence type="ECO:0000313" key="11">
    <source>
        <dbReference type="Proteomes" id="UP000663720"/>
    </source>
</evidence>
<dbReference type="GO" id="GO:0008984">
    <property type="term" value="F:protein-glutamate methylesterase activity"/>
    <property type="evidence" value="ECO:0007669"/>
    <property type="project" value="UniProtKB-EC"/>
</dbReference>
<evidence type="ECO:0000256" key="1">
    <source>
        <dbReference type="ARBA" id="ARBA00022490"/>
    </source>
</evidence>
<dbReference type="Pfam" id="PF01339">
    <property type="entry name" value="CheB_methylest"/>
    <property type="match status" value="1"/>
</dbReference>
<dbReference type="SMART" id="SM00448">
    <property type="entry name" value="REC"/>
    <property type="match status" value="1"/>
</dbReference>
<dbReference type="GO" id="GO:0000156">
    <property type="term" value="F:phosphorelay response regulator activity"/>
    <property type="evidence" value="ECO:0007669"/>
    <property type="project" value="InterPro"/>
</dbReference>
<dbReference type="GO" id="GO:0006935">
    <property type="term" value="P:chemotaxis"/>
    <property type="evidence" value="ECO:0007669"/>
    <property type="project" value="UniProtKB-UniRule"/>
</dbReference>
<keyword evidence="1" id="KW-0963">Cytoplasm</keyword>
<name>A0A975B3U0_9BACT</name>
<dbReference type="InterPro" id="IPR000673">
    <property type="entry name" value="Sig_transdc_resp-reg_Me-estase"/>
</dbReference>
<reference evidence="10" key="1">
    <citation type="journal article" date="2021" name="Microb. Physiol.">
        <title>Proteogenomic Insights into the Physiology of Marine, Sulfate-Reducing, Filamentous Desulfonema limicola and Desulfonema magnum.</title>
        <authorList>
            <person name="Schnaars V."/>
            <person name="Wohlbrand L."/>
            <person name="Scheve S."/>
            <person name="Hinrichs C."/>
            <person name="Reinhardt R."/>
            <person name="Rabus R."/>
        </authorList>
    </citation>
    <scope>NUCLEOTIDE SEQUENCE</scope>
    <source>
        <strain evidence="10">5ac10</strain>
    </source>
</reference>
<keyword evidence="3 6" id="KW-0378">Hydrolase</keyword>
<dbReference type="PROSITE" id="PS50122">
    <property type="entry name" value="CHEB"/>
    <property type="match status" value="1"/>
</dbReference>
<gene>
    <name evidence="10" type="primary">cheB3</name>
    <name evidence="10" type="ORF">dnl_05130</name>
</gene>
<dbReference type="InterPro" id="IPR008248">
    <property type="entry name" value="CheB-like"/>
</dbReference>
<dbReference type="KEGG" id="dli:dnl_05130"/>
<dbReference type="PIRSF" id="PIRSF000876">
    <property type="entry name" value="RR_chemtxs_CheB"/>
    <property type="match status" value="1"/>
</dbReference>
<dbReference type="PANTHER" id="PTHR42872">
    <property type="entry name" value="PROTEIN-GLUTAMATE METHYLESTERASE/PROTEIN-GLUTAMINE GLUTAMINASE"/>
    <property type="match status" value="1"/>
</dbReference>
<feature type="active site" evidence="6">
    <location>
        <position position="197"/>
    </location>
</feature>
<dbReference type="EMBL" id="CP061799">
    <property type="protein sequence ID" value="QTA78292.1"/>
    <property type="molecule type" value="Genomic_DNA"/>
</dbReference>
<evidence type="ECO:0000256" key="4">
    <source>
        <dbReference type="ARBA" id="ARBA00039140"/>
    </source>
</evidence>
<dbReference type="Proteomes" id="UP000663720">
    <property type="component" value="Chromosome"/>
</dbReference>
<dbReference type="RefSeq" id="WP_207690175.1">
    <property type="nucleotide sequence ID" value="NZ_CP061799.1"/>
</dbReference>
<dbReference type="Gene3D" id="3.40.50.2300">
    <property type="match status" value="1"/>
</dbReference>
<protein>
    <recommendedName>
        <fullName evidence="4">protein-glutamate methylesterase</fullName>
        <ecNumber evidence="4">3.1.1.61</ecNumber>
    </recommendedName>
</protein>
<proteinExistence type="predicted"/>
<evidence type="ECO:0000256" key="7">
    <source>
        <dbReference type="PROSITE-ProRule" id="PRU00169"/>
    </source>
</evidence>
<organism evidence="10 11">
    <name type="scientific">Desulfonema limicola</name>
    <dbReference type="NCBI Taxonomy" id="45656"/>
    <lineage>
        <taxon>Bacteria</taxon>
        <taxon>Pseudomonadati</taxon>
        <taxon>Thermodesulfobacteriota</taxon>
        <taxon>Desulfobacteria</taxon>
        <taxon>Desulfobacterales</taxon>
        <taxon>Desulfococcaceae</taxon>
        <taxon>Desulfonema</taxon>
    </lineage>
</organism>
<dbReference type="InterPro" id="IPR001789">
    <property type="entry name" value="Sig_transdc_resp-reg_receiver"/>
</dbReference>
<sequence length="349" mass="38729">MKEPIKLMVVDDSAVMRRVITSIFDSVPHINVVGEAVNGKEALEMIPHLSPNVISLDIHMPVMDGLTALKHIMIKYPRPTIMCSTLTKEGEFVTFDSLKFGAVDFIHKPSNRRPDALEKQYADIIQKITLASGIDMKSVHCFKPGSRINLAERAKAGRTKVKYVCGIGASEGGYAALLNIIPWLKPNLPMSFIIIIHESPKNIKTFIKYLKNECAIRVQPAIHNAPLKSGVCYMASGHEYVTAASSDTGYSLQVYDSPFPNRRGSINMMMFSLAEVLKDKSMGIILSGSGDDGVEGMTEIARMGGNTFIQDPRSCLHKEMPVNVHKNLRSTRIFFDREIAGEINKRYSL</sequence>
<evidence type="ECO:0000256" key="2">
    <source>
        <dbReference type="ARBA" id="ARBA00022500"/>
    </source>
</evidence>
<dbReference type="PROSITE" id="PS50110">
    <property type="entry name" value="RESPONSE_REGULATORY"/>
    <property type="match status" value="1"/>
</dbReference>
<feature type="domain" description="Response regulatory" evidence="8">
    <location>
        <begin position="6"/>
        <end position="123"/>
    </location>
</feature>
<accession>A0A975B3U0</accession>